<dbReference type="GO" id="GO:0003723">
    <property type="term" value="F:RNA binding"/>
    <property type="evidence" value="ECO:0007669"/>
    <property type="project" value="UniProtKB-UniRule"/>
</dbReference>
<dbReference type="SMART" id="SM00360">
    <property type="entry name" value="RRM"/>
    <property type="match status" value="1"/>
</dbReference>
<evidence type="ECO:0000256" key="2">
    <source>
        <dbReference type="ARBA" id="ARBA00022884"/>
    </source>
</evidence>
<dbReference type="SUPFAM" id="SSF54928">
    <property type="entry name" value="RNA-binding domain, RBD"/>
    <property type="match status" value="1"/>
</dbReference>
<reference evidence="7 8" key="1">
    <citation type="submission" date="2021-06" db="EMBL/GenBank/DDBJ databases">
        <title>Caerostris darwini draft genome.</title>
        <authorList>
            <person name="Kono N."/>
            <person name="Arakawa K."/>
        </authorList>
    </citation>
    <scope>NUCLEOTIDE SEQUENCE [LARGE SCALE GENOMIC DNA]</scope>
</reference>
<evidence type="ECO:0000313" key="8">
    <source>
        <dbReference type="Proteomes" id="UP001054837"/>
    </source>
</evidence>
<name>A0AAV4WWX9_9ARAC</name>
<organism evidence="7 8">
    <name type="scientific">Caerostris darwini</name>
    <dbReference type="NCBI Taxonomy" id="1538125"/>
    <lineage>
        <taxon>Eukaryota</taxon>
        <taxon>Metazoa</taxon>
        <taxon>Ecdysozoa</taxon>
        <taxon>Arthropoda</taxon>
        <taxon>Chelicerata</taxon>
        <taxon>Arachnida</taxon>
        <taxon>Araneae</taxon>
        <taxon>Araneomorphae</taxon>
        <taxon>Entelegynae</taxon>
        <taxon>Araneoidea</taxon>
        <taxon>Araneidae</taxon>
        <taxon>Caerostris</taxon>
    </lineage>
</organism>
<feature type="region of interest" description="Disordered" evidence="5">
    <location>
        <begin position="1"/>
        <end position="39"/>
    </location>
</feature>
<comment type="subcellular location">
    <subcellularLocation>
        <location evidence="1">Nucleus</location>
        <location evidence="1">Nucleolus</location>
    </subcellularLocation>
</comment>
<accession>A0AAV4WWX9</accession>
<dbReference type="GO" id="GO:0005730">
    <property type="term" value="C:nucleolus"/>
    <property type="evidence" value="ECO:0007669"/>
    <property type="project" value="UniProtKB-SubCell"/>
</dbReference>
<dbReference type="AlphaFoldDB" id="A0AAV4WWX9"/>
<evidence type="ECO:0000313" key="7">
    <source>
        <dbReference type="EMBL" id="GIY87412.1"/>
    </source>
</evidence>
<evidence type="ECO:0000256" key="4">
    <source>
        <dbReference type="PROSITE-ProRule" id="PRU00176"/>
    </source>
</evidence>
<feature type="compositionally biased region" description="Basic and acidic residues" evidence="5">
    <location>
        <begin position="8"/>
        <end position="26"/>
    </location>
</feature>
<dbReference type="InterPro" id="IPR000504">
    <property type="entry name" value="RRM_dom"/>
</dbReference>
<feature type="domain" description="RRM" evidence="6">
    <location>
        <begin position="45"/>
        <end position="123"/>
    </location>
</feature>
<dbReference type="Gene3D" id="3.30.70.330">
    <property type="match status" value="1"/>
</dbReference>
<dbReference type="Pfam" id="PF00076">
    <property type="entry name" value="RRM_1"/>
    <property type="match status" value="1"/>
</dbReference>
<keyword evidence="2 4" id="KW-0694">RNA-binding</keyword>
<dbReference type="PANTHER" id="PTHR46754">
    <property type="entry name" value="MKI67 FHA DOMAIN-INTERACTING NUCLEOLAR PHOSPHOPROTEIN"/>
    <property type="match status" value="1"/>
</dbReference>
<protein>
    <submittedName>
        <fullName evidence="7">MKI67 FHA domain-interacting nucleolar phosphoprotein-like</fullName>
    </submittedName>
</protein>
<proteinExistence type="predicted"/>
<dbReference type="InterPro" id="IPR035979">
    <property type="entry name" value="RBD_domain_sf"/>
</dbReference>
<keyword evidence="8" id="KW-1185">Reference proteome</keyword>
<evidence type="ECO:0000256" key="3">
    <source>
        <dbReference type="ARBA" id="ARBA00023242"/>
    </source>
</evidence>
<keyword evidence="3" id="KW-0539">Nucleus</keyword>
<sequence length="193" mass="22587">MMNTFVENVRRKIEAKTPTKKTDGKPKKPKHPKKKFVDDDDTGPGVVYIGHIPHGFYEKEMKKYFSQFGKINRFRLARSRKTGKCKGFAYIEFKSEAVAKIAAEAMNNYLFFEKILKCEFVPANELHPNAFDGWKGKILSSERNRMKQNAVKSEEDLIKSKNRRMKRLIKLKSYLKEKDIDFKVKSFIPLDDK</sequence>
<gene>
    <name evidence="7" type="primary">nifk</name>
    <name evidence="7" type="ORF">CDAR_320601</name>
</gene>
<evidence type="ECO:0000256" key="5">
    <source>
        <dbReference type="SAM" id="MobiDB-lite"/>
    </source>
</evidence>
<evidence type="ECO:0000256" key="1">
    <source>
        <dbReference type="ARBA" id="ARBA00004604"/>
    </source>
</evidence>
<evidence type="ECO:0000259" key="6">
    <source>
        <dbReference type="PROSITE" id="PS50102"/>
    </source>
</evidence>
<dbReference type="Proteomes" id="UP001054837">
    <property type="component" value="Unassembled WGS sequence"/>
</dbReference>
<dbReference type="CDD" id="cd12307">
    <property type="entry name" value="RRM_NIFK_like"/>
    <property type="match status" value="1"/>
</dbReference>
<dbReference type="InterPro" id="IPR012677">
    <property type="entry name" value="Nucleotide-bd_a/b_plait_sf"/>
</dbReference>
<dbReference type="PROSITE" id="PS50102">
    <property type="entry name" value="RRM"/>
    <property type="match status" value="1"/>
</dbReference>
<comment type="caution">
    <text evidence="7">The sequence shown here is derived from an EMBL/GenBank/DDBJ whole genome shotgun (WGS) entry which is preliminary data.</text>
</comment>
<dbReference type="EMBL" id="BPLQ01015341">
    <property type="protein sequence ID" value="GIY87412.1"/>
    <property type="molecule type" value="Genomic_DNA"/>
</dbReference>